<dbReference type="AlphaFoldDB" id="A0A401U3B8"/>
<comment type="caution">
    <text evidence="2">The sequence shown here is derived from an EMBL/GenBank/DDBJ whole genome shotgun (WGS) entry which is preliminary data.</text>
</comment>
<gene>
    <name evidence="2" type="ORF">chiPu_0033610</name>
</gene>
<evidence type="ECO:0000256" key="1">
    <source>
        <dbReference type="SAM" id="MobiDB-lite"/>
    </source>
</evidence>
<protein>
    <submittedName>
        <fullName evidence="2">Uncharacterized protein</fullName>
    </submittedName>
</protein>
<organism evidence="2 3">
    <name type="scientific">Chiloscyllium punctatum</name>
    <name type="common">Brownbanded bambooshark</name>
    <name type="synonym">Hemiscyllium punctatum</name>
    <dbReference type="NCBI Taxonomy" id="137246"/>
    <lineage>
        <taxon>Eukaryota</taxon>
        <taxon>Metazoa</taxon>
        <taxon>Chordata</taxon>
        <taxon>Craniata</taxon>
        <taxon>Vertebrata</taxon>
        <taxon>Chondrichthyes</taxon>
        <taxon>Elasmobranchii</taxon>
        <taxon>Galeomorphii</taxon>
        <taxon>Galeoidea</taxon>
        <taxon>Orectolobiformes</taxon>
        <taxon>Hemiscylliidae</taxon>
        <taxon>Chiloscyllium</taxon>
    </lineage>
</organism>
<evidence type="ECO:0000313" key="3">
    <source>
        <dbReference type="Proteomes" id="UP000287033"/>
    </source>
</evidence>
<dbReference type="Proteomes" id="UP000287033">
    <property type="component" value="Unassembled WGS sequence"/>
</dbReference>
<accession>A0A401U3B8</accession>
<proteinExistence type="predicted"/>
<name>A0A401U3B8_CHIPU</name>
<dbReference type="EMBL" id="BEZZ01267252">
    <property type="protein sequence ID" value="GCC49336.1"/>
    <property type="molecule type" value="Genomic_DNA"/>
</dbReference>
<feature type="compositionally biased region" description="Basic and acidic residues" evidence="1">
    <location>
        <begin position="94"/>
        <end position="108"/>
    </location>
</feature>
<feature type="non-terminal residue" evidence="2">
    <location>
        <position position="1"/>
    </location>
</feature>
<sequence>HAEPRDRCAAVGGDQHRERSECRDVGRQLDRRDVAIDAQQGDVGGVVASGDGCWPAAAVGELDLDLALVGQRFVGGDDQARFPDKAGGARAMRMHGDDRWRGARDGRR</sequence>
<reference evidence="2 3" key="1">
    <citation type="journal article" date="2018" name="Nat. Ecol. Evol.">
        <title>Shark genomes provide insights into elasmobranch evolution and the origin of vertebrates.</title>
        <authorList>
            <person name="Hara Y"/>
            <person name="Yamaguchi K"/>
            <person name="Onimaru K"/>
            <person name="Kadota M"/>
            <person name="Koyanagi M"/>
            <person name="Keeley SD"/>
            <person name="Tatsumi K"/>
            <person name="Tanaka K"/>
            <person name="Motone F"/>
            <person name="Kageyama Y"/>
            <person name="Nozu R"/>
            <person name="Adachi N"/>
            <person name="Nishimura O"/>
            <person name="Nakagawa R"/>
            <person name="Tanegashima C"/>
            <person name="Kiyatake I"/>
            <person name="Matsumoto R"/>
            <person name="Murakumo K"/>
            <person name="Nishida K"/>
            <person name="Terakita A"/>
            <person name="Kuratani S"/>
            <person name="Sato K"/>
            <person name="Hyodo S Kuraku.S."/>
        </authorList>
    </citation>
    <scope>NUCLEOTIDE SEQUENCE [LARGE SCALE GENOMIC DNA]</scope>
</reference>
<feature type="region of interest" description="Disordered" evidence="1">
    <location>
        <begin position="80"/>
        <end position="108"/>
    </location>
</feature>
<keyword evidence="3" id="KW-1185">Reference proteome</keyword>
<evidence type="ECO:0000313" key="2">
    <source>
        <dbReference type="EMBL" id="GCC49336.1"/>
    </source>
</evidence>